<keyword evidence="1" id="KW-1133">Transmembrane helix</keyword>
<feature type="transmembrane region" description="Helical" evidence="1">
    <location>
        <begin position="101"/>
        <end position="121"/>
    </location>
</feature>
<feature type="transmembrane region" description="Helical" evidence="1">
    <location>
        <begin position="158"/>
        <end position="182"/>
    </location>
</feature>
<feature type="transmembrane region" description="Helical" evidence="1">
    <location>
        <begin position="226"/>
        <end position="244"/>
    </location>
</feature>
<dbReference type="Proteomes" id="UP000609346">
    <property type="component" value="Unassembled WGS sequence"/>
</dbReference>
<dbReference type="RefSeq" id="WP_224753457.1">
    <property type="nucleotide sequence ID" value="NZ_JACXZA010000002.1"/>
</dbReference>
<accession>A0ABR8MTC1</accession>
<name>A0ABR8MTC1_9BACL</name>
<gene>
    <name evidence="2" type="ORF">H8B09_10645</name>
</gene>
<feature type="transmembrane region" description="Helical" evidence="1">
    <location>
        <begin position="202"/>
        <end position="219"/>
    </location>
</feature>
<feature type="transmembrane region" description="Helical" evidence="1">
    <location>
        <begin position="33"/>
        <end position="54"/>
    </location>
</feature>
<evidence type="ECO:0000256" key="1">
    <source>
        <dbReference type="SAM" id="Phobius"/>
    </source>
</evidence>
<feature type="transmembrane region" description="Helical" evidence="1">
    <location>
        <begin position="127"/>
        <end position="146"/>
    </location>
</feature>
<protein>
    <submittedName>
        <fullName evidence="2">Uncharacterized protein</fullName>
    </submittedName>
</protein>
<evidence type="ECO:0000313" key="2">
    <source>
        <dbReference type="EMBL" id="MBD3919211.1"/>
    </source>
</evidence>
<organism evidence="2 3">
    <name type="scientific">Paenibacillus terricola</name>
    <dbReference type="NCBI Taxonomy" id="2763503"/>
    <lineage>
        <taxon>Bacteria</taxon>
        <taxon>Bacillati</taxon>
        <taxon>Bacillota</taxon>
        <taxon>Bacilli</taxon>
        <taxon>Bacillales</taxon>
        <taxon>Paenibacillaceae</taxon>
        <taxon>Paenibacillus</taxon>
    </lineage>
</organism>
<proteinExistence type="predicted"/>
<evidence type="ECO:0000313" key="3">
    <source>
        <dbReference type="Proteomes" id="UP000609346"/>
    </source>
</evidence>
<feature type="transmembrane region" description="Helical" evidence="1">
    <location>
        <begin position="74"/>
        <end position="94"/>
    </location>
</feature>
<keyword evidence="1" id="KW-0812">Transmembrane</keyword>
<reference evidence="2 3" key="1">
    <citation type="submission" date="2020-09" db="EMBL/GenBank/DDBJ databases">
        <title>Paenibacillus sp. strain PR3 16S rRNA gene Genome sequencing and assembly.</title>
        <authorList>
            <person name="Kim J."/>
        </authorList>
    </citation>
    <scope>NUCLEOTIDE SEQUENCE [LARGE SCALE GENOMIC DNA]</scope>
    <source>
        <strain evidence="2 3">PR3</strain>
    </source>
</reference>
<keyword evidence="1" id="KW-0472">Membrane</keyword>
<comment type="caution">
    <text evidence="2">The sequence shown here is derived from an EMBL/GenBank/DDBJ whole genome shotgun (WGS) entry which is preliminary data.</text>
</comment>
<keyword evidence="3" id="KW-1185">Reference proteome</keyword>
<feature type="transmembrane region" description="Helical" evidence="1">
    <location>
        <begin position="256"/>
        <end position="273"/>
    </location>
</feature>
<feature type="transmembrane region" description="Helical" evidence="1">
    <location>
        <begin position="6"/>
        <end position="26"/>
    </location>
</feature>
<dbReference type="EMBL" id="JACXZA010000002">
    <property type="protein sequence ID" value="MBD3919211.1"/>
    <property type="molecule type" value="Genomic_DNA"/>
</dbReference>
<sequence>MPNSAYWFLGLSVSSILLLTYTLFHAKSTVRAIFLFLIMTQIAYMIETIIYIFGSSYTYLPGLLKNNAYYDSNMGALTSNLLVIPTAAIIIAVFEWRWKAIAALIVFIGVIEWVFVLLEIYKLNWWRIEYTAGGLVFYFSVAKLLYSRLLRPVNGMFHSLLLFLCIAPIMGTLHILPIMLFMNRSYDPSWFNDPAHDTTACASLYYIVSSCMIVAIMKLQQGHVWLKYCGIAVFILVLTLELVQTEMLTIHKWWDPWFYCLFPATVYLLLRPISTRLARGA</sequence>